<evidence type="ECO:0000313" key="2">
    <source>
        <dbReference type="EMBL" id="ETN01938.1"/>
    </source>
</evidence>
<gene>
    <name evidence="2" type="ORF">PPTG_23994</name>
</gene>
<dbReference type="VEuPathDB" id="FungiDB:PPTG_23994"/>
<evidence type="ECO:0000313" key="3">
    <source>
        <dbReference type="Proteomes" id="UP000018817"/>
    </source>
</evidence>
<dbReference type="EMBL" id="KI669621">
    <property type="protein sequence ID" value="ETN01938.1"/>
    <property type="molecule type" value="Genomic_DNA"/>
</dbReference>
<dbReference type="Proteomes" id="UP000018817">
    <property type="component" value="Unassembled WGS sequence"/>
</dbReference>
<organism evidence="2 3">
    <name type="scientific">Phytophthora nicotianae (strain INRA-310)</name>
    <name type="common">Phytophthora parasitica</name>
    <dbReference type="NCBI Taxonomy" id="761204"/>
    <lineage>
        <taxon>Eukaryota</taxon>
        <taxon>Sar</taxon>
        <taxon>Stramenopiles</taxon>
        <taxon>Oomycota</taxon>
        <taxon>Peronosporomycetes</taxon>
        <taxon>Peronosporales</taxon>
        <taxon>Peronosporaceae</taxon>
        <taxon>Phytophthora</taxon>
    </lineage>
</organism>
<sequence>MELDPHRRPQCAGRAHADGDPSVRQRRLHPSLASRAVGPPLACGVRALERFSRSFSVALEFPDPRTRTAARPTDPWPRAVCSHMFFPPRRSTREYPRARFLP</sequence>
<reference evidence="3" key="1">
    <citation type="submission" date="2011-12" db="EMBL/GenBank/DDBJ databases">
        <authorList>
            <consortium name="The Broad Institute Genome Sequencing Platform"/>
            <person name="Russ C."/>
            <person name="Tyler B."/>
            <person name="Panabieres F."/>
            <person name="Shan W."/>
            <person name="Tripathy S."/>
            <person name="Grunwald N."/>
            <person name="Machado M."/>
            <person name="Young S.K."/>
            <person name="Zeng Q."/>
            <person name="Gargeya S."/>
            <person name="Fitzgerald M."/>
            <person name="Haas B."/>
            <person name="Abouelleil A."/>
            <person name="Alvarado L."/>
            <person name="Arachchi H.M."/>
            <person name="Berlin A."/>
            <person name="Chapman S.B."/>
            <person name="Gearin G."/>
            <person name="Goldberg J."/>
            <person name="Griggs A."/>
            <person name="Gujja S."/>
            <person name="Hansen M."/>
            <person name="Heiman D."/>
            <person name="Howarth C."/>
            <person name="Larimer J."/>
            <person name="Lui A."/>
            <person name="MacDonald P.J.P."/>
            <person name="McCowen C."/>
            <person name="Montmayeur A."/>
            <person name="Murphy C."/>
            <person name="Neiman D."/>
            <person name="Pearson M."/>
            <person name="Priest M."/>
            <person name="Roberts A."/>
            <person name="Saif S."/>
            <person name="Shea T."/>
            <person name="Sisk P."/>
            <person name="Stolte C."/>
            <person name="Sykes S."/>
            <person name="Wortman J."/>
            <person name="Nusbaum C."/>
            <person name="Birren B."/>
        </authorList>
    </citation>
    <scope>NUCLEOTIDE SEQUENCE [LARGE SCALE GENOMIC DNA]</scope>
    <source>
        <strain evidence="3">INRA-310</strain>
    </source>
</reference>
<evidence type="ECO:0000256" key="1">
    <source>
        <dbReference type="SAM" id="MobiDB-lite"/>
    </source>
</evidence>
<protein>
    <submittedName>
        <fullName evidence="2">Uncharacterized protein</fullName>
    </submittedName>
</protein>
<dbReference type="GeneID" id="20192593"/>
<accession>W2PLR1</accession>
<dbReference type="RefSeq" id="XP_008912839.1">
    <property type="nucleotide sequence ID" value="XM_008914591.1"/>
</dbReference>
<name>W2PLR1_PHYN3</name>
<proteinExistence type="predicted"/>
<feature type="region of interest" description="Disordered" evidence="1">
    <location>
        <begin position="1"/>
        <end position="37"/>
    </location>
</feature>
<reference evidence="2 3" key="2">
    <citation type="submission" date="2013-11" db="EMBL/GenBank/DDBJ databases">
        <title>The Genome Sequence of Phytophthora parasitica INRA-310.</title>
        <authorList>
            <consortium name="The Broad Institute Genomics Platform"/>
            <person name="Russ C."/>
            <person name="Tyler B."/>
            <person name="Panabieres F."/>
            <person name="Shan W."/>
            <person name="Tripathy S."/>
            <person name="Grunwald N."/>
            <person name="Machado M."/>
            <person name="Johnson C.S."/>
            <person name="Arredondo F."/>
            <person name="Hong C."/>
            <person name="Coffey M."/>
            <person name="Young S.K."/>
            <person name="Zeng Q."/>
            <person name="Gargeya S."/>
            <person name="Fitzgerald M."/>
            <person name="Abouelleil A."/>
            <person name="Alvarado L."/>
            <person name="Chapman S.B."/>
            <person name="Gainer-Dewar J."/>
            <person name="Goldberg J."/>
            <person name="Griggs A."/>
            <person name="Gujja S."/>
            <person name="Hansen M."/>
            <person name="Howarth C."/>
            <person name="Imamovic A."/>
            <person name="Ireland A."/>
            <person name="Larimer J."/>
            <person name="McCowan C."/>
            <person name="Murphy C."/>
            <person name="Pearson M."/>
            <person name="Poon T.W."/>
            <person name="Priest M."/>
            <person name="Roberts A."/>
            <person name="Saif S."/>
            <person name="Shea T."/>
            <person name="Sykes S."/>
            <person name="Wortman J."/>
            <person name="Nusbaum C."/>
            <person name="Birren B."/>
        </authorList>
    </citation>
    <scope>NUCLEOTIDE SEQUENCE [LARGE SCALE GENOMIC DNA]</scope>
    <source>
        <strain evidence="2 3">INRA-310</strain>
    </source>
</reference>
<dbReference type="AlphaFoldDB" id="W2PLR1"/>